<name>A0A9N8EKE2_9STRA</name>
<dbReference type="Proteomes" id="UP001153069">
    <property type="component" value="Unassembled WGS sequence"/>
</dbReference>
<evidence type="ECO:0000313" key="1">
    <source>
        <dbReference type="EMBL" id="CAB9521694.1"/>
    </source>
</evidence>
<proteinExistence type="predicted"/>
<accession>A0A9N8EKE2</accession>
<dbReference type="AlphaFoldDB" id="A0A9N8EKE2"/>
<comment type="caution">
    <text evidence="1">The sequence shown here is derived from an EMBL/GenBank/DDBJ whole genome shotgun (WGS) entry which is preliminary data.</text>
</comment>
<sequence length="103" mass="12089">MTTFSFTGLYWMATGSGLTNRRRLDLLLMLDMDFEDDILLEVLILFEELMDLEELILFEVDILDDLDADVDLEELMLFEELMDLDELMLILFCRFGKAGESYN</sequence>
<protein>
    <submittedName>
        <fullName evidence="1">Uncharacterized protein</fullName>
    </submittedName>
</protein>
<keyword evidence="2" id="KW-1185">Reference proteome</keyword>
<reference evidence="1" key="1">
    <citation type="submission" date="2020-06" db="EMBL/GenBank/DDBJ databases">
        <authorList>
            <consortium name="Plant Systems Biology data submission"/>
        </authorList>
    </citation>
    <scope>NUCLEOTIDE SEQUENCE</scope>
    <source>
        <strain evidence="1">D6</strain>
    </source>
</reference>
<dbReference type="EMBL" id="CAICTM010001220">
    <property type="protein sequence ID" value="CAB9521694.1"/>
    <property type="molecule type" value="Genomic_DNA"/>
</dbReference>
<evidence type="ECO:0000313" key="2">
    <source>
        <dbReference type="Proteomes" id="UP001153069"/>
    </source>
</evidence>
<gene>
    <name evidence="1" type="ORF">SEMRO_1222_G253830.1</name>
</gene>
<organism evidence="1 2">
    <name type="scientific">Seminavis robusta</name>
    <dbReference type="NCBI Taxonomy" id="568900"/>
    <lineage>
        <taxon>Eukaryota</taxon>
        <taxon>Sar</taxon>
        <taxon>Stramenopiles</taxon>
        <taxon>Ochrophyta</taxon>
        <taxon>Bacillariophyta</taxon>
        <taxon>Bacillariophyceae</taxon>
        <taxon>Bacillariophycidae</taxon>
        <taxon>Naviculales</taxon>
        <taxon>Naviculaceae</taxon>
        <taxon>Seminavis</taxon>
    </lineage>
</organism>